<keyword evidence="5" id="KW-1185">Reference proteome</keyword>
<dbReference type="InterPro" id="IPR026444">
    <property type="entry name" value="Secre_tail"/>
</dbReference>
<feature type="domain" description="Pectate lyase" evidence="3">
    <location>
        <begin position="395"/>
        <end position="616"/>
    </location>
</feature>
<dbReference type="NCBIfam" id="TIGR04183">
    <property type="entry name" value="Por_Secre_tail"/>
    <property type="match status" value="1"/>
</dbReference>
<evidence type="ECO:0000256" key="2">
    <source>
        <dbReference type="RuleBase" id="RU361173"/>
    </source>
</evidence>
<dbReference type="InterPro" id="IPR012334">
    <property type="entry name" value="Pectin_lyas_fold"/>
</dbReference>
<dbReference type="Gene3D" id="2.60.120.260">
    <property type="entry name" value="Galactose-binding domain-like"/>
    <property type="match status" value="1"/>
</dbReference>
<dbReference type="InterPro" id="IPR002022">
    <property type="entry name" value="Pec_lyase"/>
</dbReference>
<dbReference type="Proteomes" id="UP001501844">
    <property type="component" value="Unassembled WGS sequence"/>
</dbReference>
<gene>
    <name evidence="4" type="ORF">GCM10023183_10220</name>
</gene>
<dbReference type="InterPro" id="IPR045032">
    <property type="entry name" value="PEL"/>
</dbReference>
<dbReference type="Pfam" id="PF00544">
    <property type="entry name" value="Pectate_lyase_4"/>
    <property type="match status" value="1"/>
</dbReference>
<protein>
    <recommendedName>
        <fullName evidence="3">Pectate lyase domain-containing protein</fullName>
    </recommendedName>
</protein>
<keyword evidence="2" id="KW-0964">Secreted</keyword>
<dbReference type="Pfam" id="PF18998">
    <property type="entry name" value="Flg_new_2"/>
    <property type="match status" value="1"/>
</dbReference>
<dbReference type="SUPFAM" id="SSF51126">
    <property type="entry name" value="Pectin lyase-like"/>
    <property type="match status" value="1"/>
</dbReference>
<dbReference type="InterPro" id="IPR008979">
    <property type="entry name" value="Galactose-bd-like_sf"/>
</dbReference>
<keyword evidence="2" id="KW-0624">Polysaccharide degradation</keyword>
<evidence type="ECO:0000256" key="1">
    <source>
        <dbReference type="ARBA" id="ARBA00023239"/>
    </source>
</evidence>
<organism evidence="4 5">
    <name type="scientific">Nibribacter koreensis</name>
    <dbReference type="NCBI Taxonomy" id="1084519"/>
    <lineage>
        <taxon>Bacteria</taxon>
        <taxon>Pseudomonadati</taxon>
        <taxon>Bacteroidota</taxon>
        <taxon>Cytophagia</taxon>
        <taxon>Cytophagales</taxon>
        <taxon>Hymenobacteraceae</taxon>
        <taxon>Nibribacter</taxon>
    </lineage>
</organism>
<dbReference type="SMART" id="SM00656">
    <property type="entry name" value="Amb_all"/>
    <property type="match status" value="1"/>
</dbReference>
<evidence type="ECO:0000259" key="3">
    <source>
        <dbReference type="SMART" id="SM00656"/>
    </source>
</evidence>
<keyword evidence="1 2" id="KW-0456">Lyase</keyword>
<comment type="subcellular location">
    <subcellularLocation>
        <location evidence="2">Secreted</location>
    </subcellularLocation>
</comment>
<dbReference type="PANTHER" id="PTHR31683:SF18">
    <property type="entry name" value="PECTATE LYASE 21-RELATED"/>
    <property type="match status" value="1"/>
</dbReference>
<dbReference type="NCBIfam" id="TIGR02543">
    <property type="entry name" value="List_Bact_rpt"/>
    <property type="match status" value="1"/>
</dbReference>
<evidence type="ECO:0000313" key="5">
    <source>
        <dbReference type="Proteomes" id="UP001501844"/>
    </source>
</evidence>
<dbReference type="InterPro" id="IPR011050">
    <property type="entry name" value="Pectin_lyase_fold/virulence"/>
</dbReference>
<sequence length="782" mass="82977">MTNRELKNRARKVILAGGGAFMLLLTTTFHPVKAVPLLISNSLEVTNTAEGTSATSISRFFRASTVRITATATAGTGLCSFDGSIRVTNTSISVINISNTAGKGVTWKVEVTTPGTYQLQWNYAGGGSAALEVARLLVNQAIVSETVSFLKPKDSNTFLTTELVPVTLAKGVNEIKIESTANAPLGDIAWMEITGEDPIAADCSQAIGSGGNDDPNATFALSASANPAQGGTVTVNPNASTYAKNTVVTVTATPAPGYVFTGWGGNATGTSPTTAVTMNSEKSVIANFALDNSPTAFQITATTRGEGTVSPASQLVDKNGTVTLTATAAAGWQFIGWSGDTTGAVNPLTVRMNSAKTITANFFQGTPPAINNAMTGYASTSGEGYTTTTGGQGGRIIQISTLAELEAWAASRERNSTPEIVHISGKISSPATMVVTIKDGANISILGVGATAELQNVGLNIREYKNVIVRNLKLHEVFYPNDALTIDESQHVWVDHCEFYSKIGAGIGVDTYDGLLDIKKGSRYVTVSWSYFHDHMKNVLIGHTDNAAAEAEDRAIRVTFHHNYFSNTDGRNPSLRWGAAHLYNNYFKNITDYGLALRQGAHGLIENNVYENVKLPISTNKFDGEGFACERGNLFIGTSGANSITQTDCAWWNTSNLTYSYDLDPVETVFALVPANVGVGKVDVTGTVMGGKKDQGQLNRQLRVYPNPATDEAVLELTLSKTEMVKITLQTLGGVKVGATLTKTIPAGVNRVAYKTNSLKAGVYLVQVETSEGAIRQRLVIQ</sequence>
<proteinExistence type="inferred from homology"/>
<name>A0ABP8FCB7_9BACT</name>
<dbReference type="PANTHER" id="PTHR31683">
    <property type="entry name" value="PECTATE LYASE 18-RELATED"/>
    <property type="match status" value="1"/>
</dbReference>
<dbReference type="InterPro" id="IPR044060">
    <property type="entry name" value="Bacterial_rp_domain"/>
</dbReference>
<reference evidence="5" key="1">
    <citation type="journal article" date="2019" name="Int. J. Syst. Evol. Microbiol.">
        <title>The Global Catalogue of Microorganisms (GCM) 10K type strain sequencing project: providing services to taxonomists for standard genome sequencing and annotation.</title>
        <authorList>
            <consortium name="The Broad Institute Genomics Platform"/>
            <consortium name="The Broad Institute Genome Sequencing Center for Infectious Disease"/>
            <person name="Wu L."/>
            <person name="Ma J."/>
        </authorList>
    </citation>
    <scope>NUCLEOTIDE SEQUENCE [LARGE SCALE GENOMIC DNA]</scope>
    <source>
        <strain evidence="5">JCM 17917</strain>
    </source>
</reference>
<dbReference type="InterPro" id="IPR013378">
    <property type="entry name" value="InlB-like_B-rpt"/>
</dbReference>
<comment type="caution">
    <text evidence="4">The sequence shown here is derived from an EMBL/GenBank/DDBJ whole genome shotgun (WGS) entry which is preliminary data.</text>
</comment>
<dbReference type="Gene3D" id="2.160.20.10">
    <property type="entry name" value="Single-stranded right-handed beta-helix, Pectin lyase-like"/>
    <property type="match status" value="1"/>
</dbReference>
<accession>A0ABP8FCB7</accession>
<dbReference type="Pfam" id="PF18962">
    <property type="entry name" value="Por_Secre_tail"/>
    <property type="match status" value="1"/>
</dbReference>
<keyword evidence="2" id="KW-0119">Carbohydrate metabolism</keyword>
<dbReference type="SUPFAM" id="SSF49785">
    <property type="entry name" value="Galactose-binding domain-like"/>
    <property type="match status" value="1"/>
</dbReference>
<dbReference type="RefSeq" id="WP_345163075.1">
    <property type="nucleotide sequence ID" value="NZ_BAABGX010000001.1"/>
</dbReference>
<evidence type="ECO:0000313" key="4">
    <source>
        <dbReference type="EMBL" id="GAA4300188.1"/>
    </source>
</evidence>
<dbReference type="EMBL" id="BAABGX010000001">
    <property type="protein sequence ID" value="GAA4300188.1"/>
    <property type="molecule type" value="Genomic_DNA"/>
</dbReference>
<comment type="similarity">
    <text evidence="2">Belongs to the polysaccharide lyase 1 family.</text>
</comment>